<evidence type="ECO:0000313" key="2">
    <source>
        <dbReference type="Proteomes" id="UP000321638"/>
    </source>
</evidence>
<dbReference type="OrthoDB" id="7365261at2"/>
<protein>
    <recommendedName>
        <fullName evidence="3">Outer membrane protein assembly factor BamE</fullName>
    </recommendedName>
</protein>
<dbReference type="Proteomes" id="UP000321638">
    <property type="component" value="Unassembled WGS sequence"/>
</dbReference>
<evidence type="ECO:0000313" key="1">
    <source>
        <dbReference type="EMBL" id="TXL72038.1"/>
    </source>
</evidence>
<name>A0A5C8PFC2_9HYPH</name>
<accession>A0A5C8PFC2</accession>
<organism evidence="1 2">
    <name type="scientific">Vineibacter terrae</name>
    <dbReference type="NCBI Taxonomy" id="2586908"/>
    <lineage>
        <taxon>Bacteria</taxon>
        <taxon>Pseudomonadati</taxon>
        <taxon>Pseudomonadota</taxon>
        <taxon>Alphaproteobacteria</taxon>
        <taxon>Hyphomicrobiales</taxon>
        <taxon>Vineibacter</taxon>
    </lineage>
</organism>
<sequence>MAAGVAILALAGCDSTPSKAEILKKGEGAKTKADLEKALGKPTGVDKVGPIEKWTYKASDGSVTYIIVADQVTLDMTGGSEKK</sequence>
<dbReference type="EMBL" id="VDUZ01000037">
    <property type="protein sequence ID" value="TXL72038.1"/>
    <property type="molecule type" value="Genomic_DNA"/>
</dbReference>
<comment type="caution">
    <text evidence="1">The sequence shown here is derived from an EMBL/GenBank/DDBJ whole genome shotgun (WGS) entry which is preliminary data.</text>
</comment>
<gene>
    <name evidence="1" type="ORF">FHP25_27590</name>
</gene>
<keyword evidence="2" id="KW-1185">Reference proteome</keyword>
<evidence type="ECO:0008006" key="3">
    <source>
        <dbReference type="Google" id="ProtNLM"/>
    </source>
</evidence>
<dbReference type="AlphaFoldDB" id="A0A5C8PFC2"/>
<reference evidence="1 2" key="1">
    <citation type="submission" date="2019-06" db="EMBL/GenBank/DDBJ databases">
        <title>New taxonomy in bacterial strain CC-CFT640, isolated from vineyard.</title>
        <authorList>
            <person name="Lin S.-Y."/>
            <person name="Tsai C.-F."/>
            <person name="Young C.-C."/>
        </authorList>
    </citation>
    <scope>NUCLEOTIDE SEQUENCE [LARGE SCALE GENOMIC DNA]</scope>
    <source>
        <strain evidence="1 2">CC-CFT640</strain>
    </source>
</reference>
<proteinExistence type="predicted"/>